<accession>A0AAE0A5N0</accession>
<evidence type="ECO:0000256" key="4">
    <source>
        <dbReference type="ARBA" id="ARBA00023163"/>
    </source>
</evidence>
<keyword evidence="9" id="KW-1185">Reference proteome</keyword>
<keyword evidence="4" id="KW-0804">Transcription</keyword>
<evidence type="ECO:0000259" key="7">
    <source>
        <dbReference type="PROSITE" id="PS50888"/>
    </source>
</evidence>
<dbReference type="GO" id="GO:0010052">
    <property type="term" value="P:guard cell differentiation"/>
    <property type="evidence" value="ECO:0007669"/>
    <property type="project" value="InterPro"/>
</dbReference>
<dbReference type="SMART" id="SM00353">
    <property type="entry name" value="HLH"/>
    <property type="match status" value="1"/>
</dbReference>
<dbReference type="AlphaFoldDB" id="A0AAE0A5N0"/>
<dbReference type="GO" id="GO:0045893">
    <property type="term" value="P:positive regulation of DNA-templated transcription"/>
    <property type="evidence" value="ECO:0007669"/>
    <property type="project" value="TreeGrafter"/>
</dbReference>
<dbReference type="InterPro" id="IPR011598">
    <property type="entry name" value="bHLH_dom"/>
</dbReference>
<dbReference type="InterPro" id="IPR036638">
    <property type="entry name" value="HLH_DNA-bd_sf"/>
</dbReference>
<dbReference type="GO" id="GO:0046983">
    <property type="term" value="F:protein dimerization activity"/>
    <property type="evidence" value="ECO:0007669"/>
    <property type="project" value="InterPro"/>
</dbReference>
<dbReference type="GO" id="GO:0008234">
    <property type="term" value="F:cysteine-type peptidase activity"/>
    <property type="evidence" value="ECO:0007669"/>
    <property type="project" value="InterPro"/>
</dbReference>
<feature type="domain" description="BHLH" evidence="7">
    <location>
        <begin position="43"/>
        <end position="94"/>
    </location>
</feature>
<feature type="region of interest" description="Disordered" evidence="6">
    <location>
        <begin position="1"/>
        <end position="40"/>
    </location>
</feature>
<dbReference type="Gene3D" id="3.90.70.10">
    <property type="entry name" value="Cysteine proteinases"/>
    <property type="match status" value="1"/>
</dbReference>
<dbReference type="PROSITE" id="PS50888">
    <property type="entry name" value="BHLH"/>
    <property type="match status" value="1"/>
</dbReference>
<keyword evidence="3" id="KW-0238">DNA-binding</keyword>
<evidence type="ECO:0000256" key="2">
    <source>
        <dbReference type="ARBA" id="ARBA00023015"/>
    </source>
</evidence>
<evidence type="ECO:0000256" key="3">
    <source>
        <dbReference type="ARBA" id="ARBA00023125"/>
    </source>
</evidence>
<dbReference type="GO" id="GO:0003700">
    <property type="term" value="F:DNA-binding transcription factor activity"/>
    <property type="evidence" value="ECO:0007669"/>
    <property type="project" value="InterPro"/>
</dbReference>
<dbReference type="SUPFAM" id="SSF47459">
    <property type="entry name" value="HLH, helix-loop-helix DNA-binding domain"/>
    <property type="match status" value="1"/>
</dbReference>
<dbReference type="SUPFAM" id="SSF54001">
    <property type="entry name" value="Cysteine proteinases"/>
    <property type="match status" value="1"/>
</dbReference>
<proteinExistence type="predicted"/>
<gene>
    <name evidence="8" type="ORF">Dsin_018517</name>
</gene>
<dbReference type="Pfam" id="PF00112">
    <property type="entry name" value="Peptidase_C1"/>
    <property type="match status" value="1"/>
</dbReference>
<dbReference type="Gene3D" id="4.10.280.10">
    <property type="entry name" value="Helix-loop-helix DNA-binding domain"/>
    <property type="match status" value="1"/>
</dbReference>
<evidence type="ECO:0000313" key="9">
    <source>
        <dbReference type="Proteomes" id="UP001281410"/>
    </source>
</evidence>
<dbReference type="InterPro" id="IPR038765">
    <property type="entry name" value="Papain-like_cys_pep_sf"/>
</dbReference>
<protein>
    <recommendedName>
        <fullName evidence="7">BHLH domain-containing protein</fullName>
    </recommendedName>
</protein>
<sequence length="327" mass="37293">MLTEQHGSLGLQALEEKPNSAAQGRNKRGRKPRVYKNKEKTDIQRMTHIVVERNRRKQMNEHLAVLRSLMPESYVQKNDQASVVGGAIKFVKELEQLFQSLEAQKLQLVQSLKSCKENSSSTTNKFLPPNLAQFFVYHQKTRPQIPRKYITSKAALDDIEVTLIERHASFRIISRRSPKQLSKLVILFQSLHLSILHLNVTTMDPFVLYSISAKTSNSEVFDEFQNHRNLSISNLIIKGGCCWAYTTVAAIEGDIKIKKGQLLELSVQQLVDCERGSYGCEGGYRHTTFEYVVKNGIITKVTHSRVVMEYVTRVGWPILLSQSKTMN</sequence>
<evidence type="ECO:0000256" key="6">
    <source>
        <dbReference type="SAM" id="MobiDB-lite"/>
    </source>
</evidence>
<evidence type="ECO:0000256" key="5">
    <source>
        <dbReference type="ARBA" id="ARBA00023242"/>
    </source>
</evidence>
<dbReference type="GO" id="GO:0006508">
    <property type="term" value="P:proteolysis"/>
    <property type="evidence" value="ECO:0007669"/>
    <property type="project" value="InterPro"/>
</dbReference>
<dbReference type="Proteomes" id="UP001281410">
    <property type="component" value="Unassembled WGS sequence"/>
</dbReference>
<evidence type="ECO:0000256" key="1">
    <source>
        <dbReference type="ARBA" id="ARBA00004123"/>
    </source>
</evidence>
<dbReference type="InterPro" id="IPR044283">
    <property type="entry name" value="FAMA/SPEECHLESS/MUTE-like"/>
</dbReference>
<dbReference type="InterPro" id="IPR000668">
    <property type="entry name" value="Peptidase_C1A_C"/>
</dbReference>
<feature type="compositionally biased region" description="Basic residues" evidence="6">
    <location>
        <begin position="25"/>
        <end position="35"/>
    </location>
</feature>
<name>A0AAE0A5N0_9ROSI</name>
<keyword evidence="2" id="KW-0805">Transcription regulation</keyword>
<evidence type="ECO:0000313" key="8">
    <source>
        <dbReference type="EMBL" id="KAK3204471.1"/>
    </source>
</evidence>
<dbReference type="PANTHER" id="PTHR46684">
    <property type="entry name" value="TRANSCRIPTION FACTOR FAMA"/>
    <property type="match status" value="1"/>
</dbReference>
<dbReference type="PANTHER" id="PTHR46684:SF16">
    <property type="entry name" value="TRANSCRIPTION FACTOR BHLH67-LIKE ISOFORM X2"/>
    <property type="match status" value="1"/>
</dbReference>
<comment type="caution">
    <text evidence="8">The sequence shown here is derived from an EMBL/GenBank/DDBJ whole genome shotgun (WGS) entry which is preliminary data.</text>
</comment>
<organism evidence="8 9">
    <name type="scientific">Dipteronia sinensis</name>
    <dbReference type="NCBI Taxonomy" id="43782"/>
    <lineage>
        <taxon>Eukaryota</taxon>
        <taxon>Viridiplantae</taxon>
        <taxon>Streptophyta</taxon>
        <taxon>Embryophyta</taxon>
        <taxon>Tracheophyta</taxon>
        <taxon>Spermatophyta</taxon>
        <taxon>Magnoliopsida</taxon>
        <taxon>eudicotyledons</taxon>
        <taxon>Gunneridae</taxon>
        <taxon>Pentapetalae</taxon>
        <taxon>rosids</taxon>
        <taxon>malvids</taxon>
        <taxon>Sapindales</taxon>
        <taxon>Sapindaceae</taxon>
        <taxon>Hippocastanoideae</taxon>
        <taxon>Acereae</taxon>
        <taxon>Dipteronia</taxon>
    </lineage>
</organism>
<comment type="subcellular location">
    <subcellularLocation>
        <location evidence="1">Nucleus</location>
    </subcellularLocation>
</comment>
<keyword evidence="5" id="KW-0539">Nucleus</keyword>
<dbReference type="GO" id="GO:0005634">
    <property type="term" value="C:nucleus"/>
    <property type="evidence" value="ECO:0007669"/>
    <property type="project" value="UniProtKB-SubCell"/>
</dbReference>
<reference evidence="8" key="1">
    <citation type="journal article" date="2023" name="Plant J.">
        <title>Genome sequences and population genomics provide insights into the demographic history, inbreeding, and mutation load of two 'living fossil' tree species of Dipteronia.</title>
        <authorList>
            <person name="Feng Y."/>
            <person name="Comes H.P."/>
            <person name="Chen J."/>
            <person name="Zhu S."/>
            <person name="Lu R."/>
            <person name="Zhang X."/>
            <person name="Li P."/>
            <person name="Qiu J."/>
            <person name="Olsen K.M."/>
            <person name="Qiu Y."/>
        </authorList>
    </citation>
    <scope>NUCLEOTIDE SEQUENCE</scope>
    <source>
        <strain evidence="8">NBL</strain>
    </source>
</reference>
<dbReference type="Pfam" id="PF00010">
    <property type="entry name" value="HLH"/>
    <property type="match status" value="1"/>
</dbReference>
<dbReference type="EMBL" id="JANJYJ010000006">
    <property type="protein sequence ID" value="KAK3204471.1"/>
    <property type="molecule type" value="Genomic_DNA"/>
</dbReference>
<dbReference type="GO" id="GO:0003677">
    <property type="term" value="F:DNA binding"/>
    <property type="evidence" value="ECO:0007669"/>
    <property type="project" value="UniProtKB-KW"/>
</dbReference>